<evidence type="ECO:0000256" key="1">
    <source>
        <dbReference type="SAM" id="MobiDB-lite"/>
    </source>
</evidence>
<gene>
    <name evidence="2" type="ORF">BJX66DRAFT_48698</name>
</gene>
<reference evidence="2 3" key="1">
    <citation type="submission" date="2024-07" db="EMBL/GenBank/DDBJ databases">
        <title>Section-level genome sequencing and comparative genomics of Aspergillus sections Usti and Cavernicolus.</title>
        <authorList>
            <consortium name="Lawrence Berkeley National Laboratory"/>
            <person name="Nybo J.L."/>
            <person name="Vesth T.C."/>
            <person name="Theobald S."/>
            <person name="Frisvad J.C."/>
            <person name="Larsen T.O."/>
            <person name="Kjaerboelling I."/>
            <person name="Rothschild-Mancinelli K."/>
            <person name="Lyhne E.K."/>
            <person name="Kogle M.E."/>
            <person name="Barry K."/>
            <person name="Clum A."/>
            <person name="Na H."/>
            <person name="Ledsgaard L."/>
            <person name="Lin J."/>
            <person name="Lipzen A."/>
            <person name="Kuo A."/>
            <person name="Riley R."/>
            <person name="Mondo S."/>
            <person name="Labutti K."/>
            <person name="Haridas S."/>
            <person name="Pangalinan J."/>
            <person name="Salamov A.A."/>
            <person name="Simmons B.A."/>
            <person name="Magnuson J.K."/>
            <person name="Chen J."/>
            <person name="Drula E."/>
            <person name="Henrissat B."/>
            <person name="Wiebenga A."/>
            <person name="Lubbers R.J."/>
            <person name="Gomes A.C."/>
            <person name="Makela M.R."/>
            <person name="Stajich J."/>
            <person name="Grigoriev I.V."/>
            <person name="Mortensen U.H."/>
            <person name="De Vries R.P."/>
            <person name="Baker S.E."/>
            <person name="Andersen M.R."/>
        </authorList>
    </citation>
    <scope>NUCLEOTIDE SEQUENCE [LARGE SCALE GENOMIC DNA]</scope>
    <source>
        <strain evidence="2 3">CBS 209.92</strain>
    </source>
</reference>
<protein>
    <submittedName>
        <fullName evidence="2">Uncharacterized protein</fullName>
    </submittedName>
</protein>
<feature type="compositionally biased region" description="Low complexity" evidence="1">
    <location>
        <begin position="190"/>
        <end position="205"/>
    </location>
</feature>
<proteinExistence type="predicted"/>
<feature type="compositionally biased region" description="Polar residues" evidence="1">
    <location>
        <begin position="66"/>
        <end position="82"/>
    </location>
</feature>
<keyword evidence="3" id="KW-1185">Reference proteome</keyword>
<feature type="region of interest" description="Disordered" evidence="1">
    <location>
        <begin position="175"/>
        <end position="264"/>
    </location>
</feature>
<name>A0ABR4FRK4_9EURO</name>
<feature type="region of interest" description="Disordered" evidence="1">
    <location>
        <begin position="36"/>
        <end position="100"/>
    </location>
</feature>
<evidence type="ECO:0000313" key="3">
    <source>
        <dbReference type="Proteomes" id="UP001610563"/>
    </source>
</evidence>
<accession>A0ABR4FRK4</accession>
<comment type="caution">
    <text evidence="2">The sequence shown here is derived from an EMBL/GenBank/DDBJ whole genome shotgun (WGS) entry which is preliminary data.</text>
</comment>
<evidence type="ECO:0000313" key="2">
    <source>
        <dbReference type="EMBL" id="KAL2785881.1"/>
    </source>
</evidence>
<organism evidence="2 3">
    <name type="scientific">Aspergillus keveii</name>
    <dbReference type="NCBI Taxonomy" id="714993"/>
    <lineage>
        <taxon>Eukaryota</taxon>
        <taxon>Fungi</taxon>
        <taxon>Dikarya</taxon>
        <taxon>Ascomycota</taxon>
        <taxon>Pezizomycotina</taxon>
        <taxon>Eurotiomycetes</taxon>
        <taxon>Eurotiomycetidae</taxon>
        <taxon>Eurotiales</taxon>
        <taxon>Aspergillaceae</taxon>
        <taxon>Aspergillus</taxon>
        <taxon>Aspergillus subgen. Nidulantes</taxon>
    </lineage>
</organism>
<feature type="compositionally biased region" description="Low complexity" evidence="1">
    <location>
        <begin position="36"/>
        <end position="56"/>
    </location>
</feature>
<sequence length="400" mass="43600">MNFVRYFRRDSIGDNRDIDIQNSPAIVVSEYTDANTDTHTHTAPTTHTTTVTNNGTMSRSKYEGSDSGQSTHSHSPKTTIPPQTFPLAHPPPKSKSKSQNKCLRLSSRLLLQIQQLHYSSTSSQNGAPRAVPILELYQPSTFGKSVGARKAHSRDMYLVQSEPFVHLRRKQKAGVANGMSNGNGNGVLNGNGSTNGTKPRSGSGASRRKSKSSQEHESSGEDEDRERKVRSKKAAKDTNAEEDEEDVVAVIHTSPKPKTKGDEPAEAELYFPLSGAIWNATSPSPGQYRFKQDLEGNGLAGHNDAGVVFSWENRPPSASSTATEKSDEGDRFVLSVSGTTSSRRPWLAQLTRRGLHVGGMDAWQRELRALAIDDGADGAGLYTLIVTMGVWVARREGWVN</sequence>
<dbReference type="Proteomes" id="UP001610563">
    <property type="component" value="Unassembled WGS sequence"/>
</dbReference>
<dbReference type="EMBL" id="JBFTWV010000131">
    <property type="protein sequence ID" value="KAL2785881.1"/>
    <property type="molecule type" value="Genomic_DNA"/>
</dbReference>